<name>A0A1U7ZIH8_NELNU</name>
<dbReference type="PANTHER" id="PTHR31375">
    <property type="match status" value="1"/>
</dbReference>
<dbReference type="AlphaFoldDB" id="A0A1U7ZIH8"/>
<evidence type="ECO:0000256" key="6">
    <source>
        <dbReference type="ARBA" id="ARBA00023295"/>
    </source>
</evidence>
<dbReference type="OMA" id="VNKPESC"/>
<dbReference type="RefSeq" id="XP_010248075.1">
    <property type="nucleotide sequence ID" value="XM_010249773.1"/>
</dbReference>
<keyword evidence="5 8" id="KW-0378">Hydrolase</keyword>
<dbReference type="InterPro" id="IPR000743">
    <property type="entry name" value="Glyco_hydro_28"/>
</dbReference>
<keyword evidence="6 8" id="KW-0326">Glycosidase</keyword>
<accession>A0A1U7ZIH8</accession>
<dbReference type="FunFam" id="2.160.20.10:FF:000016">
    <property type="entry name" value="Polygalacturonase 7"/>
    <property type="match status" value="1"/>
</dbReference>
<dbReference type="STRING" id="4432.A0A1U7ZIH8"/>
<dbReference type="PROSITE" id="PS00502">
    <property type="entry name" value="POLYGALACTURONASE"/>
    <property type="match status" value="1"/>
</dbReference>
<organism evidence="9 10">
    <name type="scientific">Nelumbo nucifera</name>
    <name type="common">Sacred lotus</name>
    <dbReference type="NCBI Taxonomy" id="4432"/>
    <lineage>
        <taxon>Eukaryota</taxon>
        <taxon>Viridiplantae</taxon>
        <taxon>Streptophyta</taxon>
        <taxon>Embryophyta</taxon>
        <taxon>Tracheophyta</taxon>
        <taxon>Spermatophyta</taxon>
        <taxon>Magnoliopsida</taxon>
        <taxon>Proteales</taxon>
        <taxon>Nelumbonaceae</taxon>
        <taxon>Nelumbo</taxon>
    </lineage>
</organism>
<dbReference type="GO" id="GO:0004650">
    <property type="term" value="F:polygalacturonase activity"/>
    <property type="evidence" value="ECO:0007669"/>
    <property type="project" value="InterPro"/>
</dbReference>
<gene>
    <name evidence="10" type="primary">LOC104591004</name>
</gene>
<dbReference type="eggNOG" id="ENOG502QRN7">
    <property type="taxonomic scope" value="Eukaryota"/>
</dbReference>
<evidence type="ECO:0000313" key="10">
    <source>
        <dbReference type="RefSeq" id="XP_010248075.1"/>
    </source>
</evidence>
<dbReference type="KEGG" id="nnu:104591004"/>
<dbReference type="SUPFAM" id="SSF51126">
    <property type="entry name" value="Pectin lyase-like"/>
    <property type="match status" value="1"/>
</dbReference>
<evidence type="ECO:0000256" key="3">
    <source>
        <dbReference type="ARBA" id="ARBA00022512"/>
    </source>
</evidence>
<dbReference type="GeneID" id="104591004"/>
<dbReference type="GO" id="GO:0005975">
    <property type="term" value="P:carbohydrate metabolic process"/>
    <property type="evidence" value="ECO:0007669"/>
    <property type="project" value="InterPro"/>
</dbReference>
<evidence type="ECO:0000256" key="2">
    <source>
        <dbReference type="ARBA" id="ARBA00008834"/>
    </source>
</evidence>
<keyword evidence="4" id="KW-0964">Secreted</keyword>
<dbReference type="OrthoDB" id="187139at2759"/>
<comment type="similarity">
    <text evidence="2 8">Belongs to the glycosyl hydrolase 28 family.</text>
</comment>
<dbReference type="SMART" id="SM00710">
    <property type="entry name" value="PbH1"/>
    <property type="match status" value="5"/>
</dbReference>
<dbReference type="InterPro" id="IPR006626">
    <property type="entry name" value="PbH1"/>
</dbReference>
<evidence type="ECO:0000256" key="7">
    <source>
        <dbReference type="ARBA" id="ARBA00023316"/>
    </source>
</evidence>
<evidence type="ECO:0000313" key="9">
    <source>
        <dbReference type="Proteomes" id="UP000189703"/>
    </source>
</evidence>
<keyword evidence="9" id="KW-1185">Reference proteome</keyword>
<evidence type="ECO:0000256" key="5">
    <source>
        <dbReference type="ARBA" id="ARBA00022801"/>
    </source>
</evidence>
<evidence type="ECO:0000256" key="4">
    <source>
        <dbReference type="ARBA" id="ARBA00022525"/>
    </source>
</evidence>
<comment type="subcellular location">
    <subcellularLocation>
        <location evidence="1">Secreted</location>
        <location evidence="1">Cell wall</location>
    </subcellularLocation>
</comment>
<keyword evidence="3" id="KW-0134">Cell wall</keyword>
<dbReference type="GO" id="GO:0071555">
    <property type="term" value="P:cell wall organization"/>
    <property type="evidence" value="ECO:0007669"/>
    <property type="project" value="UniProtKB-KW"/>
</dbReference>
<dbReference type="Gene3D" id="2.160.20.10">
    <property type="entry name" value="Single-stranded right-handed beta-helix, Pectin lyase-like"/>
    <property type="match status" value="1"/>
</dbReference>
<protein>
    <submittedName>
        <fullName evidence="10">Polygalacturonase-like</fullName>
    </submittedName>
</protein>
<evidence type="ECO:0000256" key="8">
    <source>
        <dbReference type="RuleBase" id="RU361169"/>
    </source>
</evidence>
<dbReference type="InterPro" id="IPR011050">
    <property type="entry name" value="Pectin_lyase_fold/virulence"/>
</dbReference>
<dbReference type="FunCoup" id="A0A1U7ZIH8">
    <property type="interactions" value="101"/>
</dbReference>
<keyword evidence="7" id="KW-0961">Cell wall biogenesis/degradation</keyword>
<sequence>MSKPTTNFLLSLIYVFIYSTSEAATYNVASFGAKADGKTDSTPAFLKAWAGACGSVSSAMIYVPPGRYLLNHAVFSGQCKNNDITIRLDGTLVAPSAYRILGSSGYWLSFRDVNGVSIYGGTLDGQGSALWACKAAGKSCPNGARSLTITNSKNIAINGLSSINSQLYHIVIDDCQNVNVQGVKIAASGNSPNTDGIHVESSSAVTIQSSNIKTGDDCISIGPGTTNLWIENIACGPGHGISIGSLGKELKEAGVQNVTVKTVTLSGTDNGLRIKTWARPSNGFVKGVLFEHAIMNNVENPIIIDQNYCPHGENCPHQVSGIQISEVTYKNIQGTSATQVAVKFNCSPKNPCTGITMEDVRLTYAIENQAAKSFCSNAGGKASGVVEPTSCL</sequence>
<dbReference type="Proteomes" id="UP000189703">
    <property type="component" value="Unplaced"/>
</dbReference>
<dbReference type="InterPro" id="IPR012334">
    <property type="entry name" value="Pectin_lyas_fold"/>
</dbReference>
<evidence type="ECO:0000256" key="1">
    <source>
        <dbReference type="ARBA" id="ARBA00004191"/>
    </source>
</evidence>
<proteinExistence type="inferred from homology"/>
<reference evidence="10" key="1">
    <citation type="submission" date="2025-08" db="UniProtKB">
        <authorList>
            <consortium name="RefSeq"/>
        </authorList>
    </citation>
    <scope>IDENTIFICATION</scope>
</reference>
<dbReference type="Pfam" id="PF00295">
    <property type="entry name" value="Glyco_hydro_28"/>
    <property type="match status" value="1"/>
</dbReference>